<comment type="similarity">
    <text evidence="1">Belongs to the glycosyltransferase 2 family.</text>
</comment>
<dbReference type="InterPro" id="IPR001173">
    <property type="entry name" value="Glyco_trans_2-like"/>
</dbReference>
<dbReference type="EMBL" id="JBAWKC010000001">
    <property type="protein sequence ID" value="MFH6767767.1"/>
    <property type="molecule type" value="Genomic_DNA"/>
</dbReference>
<keyword evidence="2 6" id="KW-0328">Glycosyltransferase</keyword>
<organism evidence="6 7">
    <name type="scientific">Gaetbulibacter aquiaggeris</name>
    <dbReference type="NCBI Taxonomy" id="1735373"/>
    <lineage>
        <taxon>Bacteria</taxon>
        <taxon>Pseudomonadati</taxon>
        <taxon>Bacteroidota</taxon>
        <taxon>Flavobacteriia</taxon>
        <taxon>Flavobacteriales</taxon>
        <taxon>Flavobacteriaceae</taxon>
        <taxon>Gaetbulibacter</taxon>
    </lineage>
</organism>
<proteinExistence type="inferred from homology"/>
<keyword evidence="4" id="KW-0812">Transmembrane</keyword>
<dbReference type="Pfam" id="PF00535">
    <property type="entry name" value="Glycos_transf_2"/>
    <property type="match status" value="1"/>
</dbReference>
<dbReference type="InterPro" id="IPR029044">
    <property type="entry name" value="Nucleotide-diphossugar_trans"/>
</dbReference>
<evidence type="ECO:0000256" key="1">
    <source>
        <dbReference type="ARBA" id="ARBA00006739"/>
    </source>
</evidence>
<keyword evidence="3 6" id="KW-0808">Transferase</keyword>
<gene>
    <name evidence="6" type="ORF">V8G56_03380</name>
</gene>
<evidence type="ECO:0000256" key="3">
    <source>
        <dbReference type="ARBA" id="ARBA00022679"/>
    </source>
</evidence>
<feature type="transmembrane region" description="Helical" evidence="4">
    <location>
        <begin position="313"/>
        <end position="333"/>
    </location>
</feature>
<evidence type="ECO:0000313" key="6">
    <source>
        <dbReference type="EMBL" id="MFH6767767.1"/>
    </source>
</evidence>
<feature type="domain" description="Glycosyltransferase 2-like" evidence="5">
    <location>
        <begin position="41"/>
        <end position="211"/>
    </location>
</feature>
<evidence type="ECO:0000259" key="5">
    <source>
        <dbReference type="Pfam" id="PF00535"/>
    </source>
</evidence>
<name>A0ABW7MLS3_9FLAO</name>
<feature type="transmembrane region" description="Helical" evidence="4">
    <location>
        <begin position="285"/>
        <end position="307"/>
    </location>
</feature>
<evidence type="ECO:0000256" key="4">
    <source>
        <dbReference type="SAM" id="Phobius"/>
    </source>
</evidence>
<dbReference type="GO" id="GO:0016757">
    <property type="term" value="F:glycosyltransferase activity"/>
    <property type="evidence" value="ECO:0007669"/>
    <property type="project" value="UniProtKB-KW"/>
</dbReference>
<dbReference type="EC" id="2.4.-.-" evidence="6"/>
<keyword evidence="4" id="KW-1133">Transmembrane helix</keyword>
<evidence type="ECO:0000256" key="2">
    <source>
        <dbReference type="ARBA" id="ARBA00022676"/>
    </source>
</evidence>
<evidence type="ECO:0000313" key="7">
    <source>
        <dbReference type="Proteomes" id="UP001610104"/>
    </source>
</evidence>
<comment type="caution">
    <text evidence="6">The sequence shown here is derived from an EMBL/GenBank/DDBJ whole genome shotgun (WGS) entry which is preliminary data.</text>
</comment>
<reference evidence="6 7" key="1">
    <citation type="submission" date="2024-02" db="EMBL/GenBank/DDBJ databases">
        <title>A Gaetbulibacter species isolated from tidal flats and genomic insights of their niches.</title>
        <authorList>
            <person name="Ye Y."/>
        </authorList>
    </citation>
    <scope>NUCLEOTIDE SEQUENCE [LARGE SCALE GENOMIC DNA]</scope>
    <source>
        <strain evidence="6 7">KEM-8</strain>
    </source>
</reference>
<feature type="transmembrane region" description="Helical" evidence="4">
    <location>
        <begin position="345"/>
        <end position="365"/>
    </location>
</feature>
<dbReference type="PANTHER" id="PTHR43630">
    <property type="entry name" value="POLY-BETA-1,6-N-ACETYL-D-GLUCOSAMINE SYNTHASE"/>
    <property type="match status" value="1"/>
</dbReference>
<keyword evidence="7" id="KW-1185">Reference proteome</keyword>
<sequence length="377" mass="43156">MTLVISIITIMYLLLIAGFIYGFEKVKEFKLANLQSKTTFSVIIPFRNEAKNLPQLLDSIQSLKYPKHLFEVIFVNDFSEDDSVNIINSNLSNKPSNGIHFSIINNISKTNSPKKDAITAAIDLAKYEWIITTDADCMLPEYWLESFDEFIQKNTLKCVAAPVTYHIKTTFLNRFQMLDILSLQGATLGGFGIKKPFLCNGANFAYQKEAFLEVKGFDGNTTIASGDDIFLLEKMVYRYPDHVQFLKCQQAIVITNSENSWEQLITQRIRWAAKTSSYNNGFGKVTGFIVLLMNFIVLLSLLGSIFGLLKTNILLYIVFIKFNIDILLIYKTATFFNQKGVLRSFLLGFLLYPFFSVYIAFLSLFKGYKWKDRSYKK</sequence>
<keyword evidence="4" id="KW-0472">Membrane</keyword>
<dbReference type="Proteomes" id="UP001610104">
    <property type="component" value="Unassembled WGS sequence"/>
</dbReference>
<dbReference type="PANTHER" id="PTHR43630:SF1">
    <property type="entry name" value="POLY-BETA-1,6-N-ACETYL-D-GLUCOSAMINE SYNTHASE"/>
    <property type="match status" value="1"/>
</dbReference>
<feature type="transmembrane region" description="Helical" evidence="4">
    <location>
        <begin position="6"/>
        <end position="23"/>
    </location>
</feature>
<dbReference type="Gene3D" id="3.90.550.10">
    <property type="entry name" value="Spore Coat Polysaccharide Biosynthesis Protein SpsA, Chain A"/>
    <property type="match status" value="1"/>
</dbReference>
<dbReference type="SUPFAM" id="SSF53448">
    <property type="entry name" value="Nucleotide-diphospho-sugar transferases"/>
    <property type="match status" value="1"/>
</dbReference>
<accession>A0ABW7MLS3</accession>
<protein>
    <submittedName>
        <fullName evidence="6">Glycosyltransferase</fullName>
        <ecNumber evidence="6">2.4.-.-</ecNumber>
    </submittedName>
</protein>
<dbReference type="RefSeq" id="WP_395437049.1">
    <property type="nucleotide sequence ID" value="NZ_JBAWKC010000001.1"/>
</dbReference>
<dbReference type="CDD" id="cd04192">
    <property type="entry name" value="GT_2_like_e"/>
    <property type="match status" value="1"/>
</dbReference>